<name>A0ABW5N7J8_9FLAO</name>
<accession>A0ABW5N7J8</accession>
<dbReference type="RefSeq" id="WP_378297999.1">
    <property type="nucleotide sequence ID" value="NZ_JBHULX010000003.1"/>
</dbReference>
<evidence type="ECO:0000313" key="2">
    <source>
        <dbReference type="Proteomes" id="UP001597459"/>
    </source>
</evidence>
<keyword evidence="2" id="KW-1185">Reference proteome</keyword>
<proteinExistence type="predicted"/>
<comment type="caution">
    <text evidence="1">The sequence shown here is derived from an EMBL/GenBank/DDBJ whole genome shotgun (WGS) entry which is preliminary data.</text>
</comment>
<protein>
    <submittedName>
        <fullName evidence="1">Uncharacterized protein</fullName>
    </submittedName>
</protein>
<gene>
    <name evidence="1" type="ORF">ACFSTE_04950</name>
</gene>
<reference evidence="2" key="1">
    <citation type="journal article" date="2019" name="Int. J. Syst. Evol. Microbiol.">
        <title>The Global Catalogue of Microorganisms (GCM) 10K type strain sequencing project: providing services to taxonomists for standard genome sequencing and annotation.</title>
        <authorList>
            <consortium name="The Broad Institute Genomics Platform"/>
            <consortium name="The Broad Institute Genome Sequencing Center for Infectious Disease"/>
            <person name="Wu L."/>
            <person name="Ma J."/>
        </authorList>
    </citation>
    <scope>NUCLEOTIDE SEQUENCE [LARGE SCALE GENOMIC DNA]</scope>
    <source>
        <strain evidence="2">KCTC 42423</strain>
    </source>
</reference>
<evidence type="ECO:0000313" key="1">
    <source>
        <dbReference type="EMBL" id="MFD2590168.1"/>
    </source>
</evidence>
<organism evidence="1 2">
    <name type="scientific">Aquimarina hainanensis</name>
    <dbReference type="NCBI Taxonomy" id="1578017"/>
    <lineage>
        <taxon>Bacteria</taxon>
        <taxon>Pseudomonadati</taxon>
        <taxon>Bacteroidota</taxon>
        <taxon>Flavobacteriia</taxon>
        <taxon>Flavobacteriales</taxon>
        <taxon>Flavobacteriaceae</taxon>
        <taxon>Aquimarina</taxon>
    </lineage>
</organism>
<dbReference type="Proteomes" id="UP001597459">
    <property type="component" value="Unassembled WGS sequence"/>
</dbReference>
<sequence length="146" mass="16496">MGNLSFAQEHKHEKEQETGVYEIITSSIYAYSFERDKGVIGTEIHFTYWFTHKWGAGFSYTAKFEEEETLHDIALLGGINPAPWITVNAGVNLALSSDHRDFKLGAYTESEINIRPTAWFHFGPVIGTVISEEVEGTMGFHLGFEF</sequence>
<dbReference type="EMBL" id="JBHULX010000003">
    <property type="protein sequence ID" value="MFD2590168.1"/>
    <property type="molecule type" value="Genomic_DNA"/>
</dbReference>